<feature type="non-terminal residue" evidence="2">
    <location>
        <position position="141"/>
    </location>
</feature>
<keyword evidence="3" id="KW-1185">Reference proteome</keyword>
<organism evidence="2 3">
    <name type="scientific">Dentiscutata erythropus</name>
    <dbReference type="NCBI Taxonomy" id="1348616"/>
    <lineage>
        <taxon>Eukaryota</taxon>
        <taxon>Fungi</taxon>
        <taxon>Fungi incertae sedis</taxon>
        <taxon>Mucoromycota</taxon>
        <taxon>Glomeromycotina</taxon>
        <taxon>Glomeromycetes</taxon>
        <taxon>Diversisporales</taxon>
        <taxon>Gigasporaceae</taxon>
        <taxon>Dentiscutata</taxon>
    </lineage>
</organism>
<gene>
    <name evidence="2" type="ORF">DERYTH_LOCUS23236</name>
</gene>
<dbReference type="EMBL" id="CAJVPY010034714">
    <property type="protein sequence ID" value="CAG8800307.1"/>
    <property type="molecule type" value="Genomic_DNA"/>
</dbReference>
<reference evidence="2" key="1">
    <citation type="submission" date="2021-06" db="EMBL/GenBank/DDBJ databases">
        <authorList>
            <person name="Kallberg Y."/>
            <person name="Tangrot J."/>
            <person name="Rosling A."/>
        </authorList>
    </citation>
    <scope>NUCLEOTIDE SEQUENCE</scope>
    <source>
        <strain evidence="2">MA453B</strain>
    </source>
</reference>
<feature type="compositionally biased region" description="Polar residues" evidence="1">
    <location>
        <begin position="48"/>
        <end position="65"/>
    </location>
</feature>
<evidence type="ECO:0000313" key="2">
    <source>
        <dbReference type="EMBL" id="CAG8800307.1"/>
    </source>
</evidence>
<feature type="compositionally biased region" description="Low complexity" evidence="1">
    <location>
        <begin position="28"/>
        <end position="42"/>
    </location>
</feature>
<accession>A0A9N9JZY7</accession>
<name>A0A9N9JZY7_9GLOM</name>
<protein>
    <submittedName>
        <fullName evidence="2">8097_t:CDS:1</fullName>
    </submittedName>
</protein>
<dbReference type="AlphaFoldDB" id="A0A9N9JZY7"/>
<dbReference type="OrthoDB" id="2013972at2759"/>
<comment type="caution">
    <text evidence="2">The sequence shown here is derived from an EMBL/GenBank/DDBJ whole genome shotgun (WGS) entry which is preliminary data.</text>
</comment>
<evidence type="ECO:0000313" key="3">
    <source>
        <dbReference type="Proteomes" id="UP000789405"/>
    </source>
</evidence>
<sequence>MGKVNSKSIRYPPSPTSPSKKSKRSRQKSNASSTTSQESNSSFKRSSDNINQQQCPSPASSQESFFSPCRSMDFDIYEYIGDRKHCNNSLDHVNYIYPVDEDEIDRGQMQHFMYKHVWGNNFSSPVHDLLQEADTKVLDIG</sequence>
<dbReference type="Proteomes" id="UP000789405">
    <property type="component" value="Unassembled WGS sequence"/>
</dbReference>
<evidence type="ECO:0000256" key="1">
    <source>
        <dbReference type="SAM" id="MobiDB-lite"/>
    </source>
</evidence>
<proteinExistence type="predicted"/>
<feature type="region of interest" description="Disordered" evidence="1">
    <location>
        <begin position="1"/>
        <end position="66"/>
    </location>
</feature>